<name>A0AAN7YFL0_9PEZI</name>
<sequence>MDHDIFQQLLASGGDTGTLSSTASTPAPTSGNRGQLRGKSQSQARPQQLQQLQRSARSRGSMQPSMNMPSMSMVPPHQTRGAQGVSGPQAMMNNSVPGNSSAEQLKAAYAQAIEYNLAELWDGDSRSCIRAQRAGAQCIAKINDLIDREGEAARPEILRKIRALDVDPRQVGLSDSSGGSSSRFGGELSTFPGYGAGFGAGYGGFGSGYGGLGY</sequence>
<reference evidence="2" key="1">
    <citation type="submission" date="2023-08" db="EMBL/GenBank/DDBJ databases">
        <title>Black Yeasts Isolated from many extreme environments.</title>
        <authorList>
            <person name="Coleine C."/>
            <person name="Stajich J.E."/>
            <person name="Selbmann L."/>
        </authorList>
    </citation>
    <scope>NUCLEOTIDE SEQUENCE</scope>
    <source>
        <strain evidence="2">CCFEE 5401</strain>
    </source>
</reference>
<dbReference type="AlphaFoldDB" id="A0AAN7YFL0"/>
<evidence type="ECO:0000256" key="1">
    <source>
        <dbReference type="SAM" id="MobiDB-lite"/>
    </source>
</evidence>
<feature type="region of interest" description="Disordered" evidence="1">
    <location>
        <begin position="1"/>
        <end position="99"/>
    </location>
</feature>
<dbReference type="EMBL" id="JAVRRL010000041">
    <property type="protein sequence ID" value="KAK5111226.1"/>
    <property type="molecule type" value="Genomic_DNA"/>
</dbReference>
<evidence type="ECO:0000313" key="3">
    <source>
        <dbReference type="Proteomes" id="UP001310890"/>
    </source>
</evidence>
<proteinExistence type="predicted"/>
<gene>
    <name evidence="2" type="ORF">LTR62_005254</name>
</gene>
<dbReference type="Proteomes" id="UP001310890">
    <property type="component" value="Unassembled WGS sequence"/>
</dbReference>
<comment type="caution">
    <text evidence="2">The sequence shown here is derived from an EMBL/GenBank/DDBJ whole genome shotgun (WGS) entry which is preliminary data.</text>
</comment>
<accession>A0AAN7YFL0</accession>
<feature type="compositionally biased region" description="Low complexity" evidence="1">
    <location>
        <begin position="17"/>
        <end position="31"/>
    </location>
</feature>
<feature type="compositionally biased region" description="Low complexity" evidence="1">
    <location>
        <begin position="40"/>
        <end position="76"/>
    </location>
</feature>
<protein>
    <submittedName>
        <fullName evidence="2">Uncharacterized protein</fullName>
    </submittedName>
</protein>
<organism evidence="2 3">
    <name type="scientific">Meristemomyces frigidus</name>
    <dbReference type="NCBI Taxonomy" id="1508187"/>
    <lineage>
        <taxon>Eukaryota</taxon>
        <taxon>Fungi</taxon>
        <taxon>Dikarya</taxon>
        <taxon>Ascomycota</taxon>
        <taxon>Pezizomycotina</taxon>
        <taxon>Dothideomycetes</taxon>
        <taxon>Dothideomycetidae</taxon>
        <taxon>Mycosphaerellales</taxon>
        <taxon>Teratosphaeriaceae</taxon>
        <taxon>Meristemomyces</taxon>
    </lineage>
</organism>
<evidence type="ECO:0000313" key="2">
    <source>
        <dbReference type="EMBL" id="KAK5111226.1"/>
    </source>
</evidence>